<dbReference type="EMBL" id="JACGWJ010000013">
    <property type="protein sequence ID" value="KAL0379224.1"/>
    <property type="molecule type" value="Genomic_DNA"/>
</dbReference>
<dbReference type="InterPro" id="IPR003593">
    <property type="entry name" value="AAA+_ATPase"/>
</dbReference>
<accession>A0AAW2RGP6</accession>
<dbReference type="GO" id="GO:0005524">
    <property type="term" value="F:ATP binding"/>
    <property type="evidence" value="ECO:0007669"/>
    <property type="project" value="UniProtKB-KW"/>
</dbReference>
<evidence type="ECO:0000313" key="8">
    <source>
        <dbReference type="EMBL" id="KAL0379224.1"/>
    </source>
</evidence>
<dbReference type="Pfam" id="PF00004">
    <property type="entry name" value="AAA"/>
    <property type="match status" value="1"/>
</dbReference>
<comment type="caution">
    <text evidence="8">The sequence shown here is derived from an EMBL/GenBank/DDBJ whole genome shotgun (WGS) entry which is preliminary data.</text>
</comment>
<keyword evidence="4" id="KW-0460">Magnesium</keyword>
<dbReference type="GO" id="GO:0006950">
    <property type="term" value="P:response to stress"/>
    <property type="evidence" value="ECO:0007669"/>
    <property type="project" value="UniProtKB-ARBA"/>
</dbReference>
<dbReference type="CDD" id="cd19510">
    <property type="entry name" value="RecA-like_BCS1"/>
    <property type="match status" value="1"/>
</dbReference>
<evidence type="ECO:0000256" key="6">
    <source>
        <dbReference type="RuleBase" id="RU003651"/>
    </source>
</evidence>
<name>A0AAW2RGP6_SESRA</name>
<dbReference type="InterPro" id="IPR003960">
    <property type="entry name" value="ATPase_AAA_CS"/>
</dbReference>
<keyword evidence="6" id="KW-0547">Nucleotide-binding</keyword>
<dbReference type="SUPFAM" id="SSF52540">
    <property type="entry name" value="P-loop containing nucleoside triphosphate hydrolases"/>
    <property type="match status" value="1"/>
</dbReference>
<dbReference type="Pfam" id="PF14363">
    <property type="entry name" value="AAA_assoc"/>
    <property type="match status" value="1"/>
</dbReference>
<dbReference type="AlphaFoldDB" id="A0AAW2RGP6"/>
<evidence type="ECO:0000256" key="5">
    <source>
        <dbReference type="ARBA" id="ARBA00049360"/>
    </source>
</evidence>
<dbReference type="PROSITE" id="PS00674">
    <property type="entry name" value="AAA"/>
    <property type="match status" value="1"/>
</dbReference>
<dbReference type="Gene3D" id="3.40.50.300">
    <property type="entry name" value="P-loop containing nucleotide triphosphate hydrolases"/>
    <property type="match status" value="1"/>
</dbReference>
<organism evidence="8">
    <name type="scientific">Sesamum radiatum</name>
    <name type="common">Black benniseed</name>
    <dbReference type="NCBI Taxonomy" id="300843"/>
    <lineage>
        <taxon>Eukaryota</taxon>
        <taxon>Viridiplantae</taxon>
        <taxon>Streptophyta</taxon>
        <taxon>Embryophyta</taxon>
        <taxon>Tracheophyta</taxon>
        <taxon>Spermatophyta</taxon>
        <taxon>Magnoliopsida</taxon>
        <taxon>eudicotyledons</taxon>
        <taxon>Gunneridae</taxon>
        <taxon>Pentapetalae</taxon>
        <taxon>asterids</taxon>
        <taxon>lamiids</taxon>
        <taxon>Lamiales</taxon>
        <taxon>Pedaliaceae</taxon>
        <taxon>Sesamum</taxon>
    </lineage>
</organism>
<sequence length="517" mass="59775">MQSFGEMQSMATNIFSAYASVAASMMLYRSMVNDIIPEPVKAFFYSTFNRFFESFFGRFFGKLSTHMTVVVDEQNGFTRNQIYDAAEIYLRTIINPDAERLKANKSTKQKNISLSMEKGQELIDSYKGYQLKWQFILVEPDGDKGRFQSEKRYFELTFDKQNKDTVLNDYLPFVLSKAKEMKENERTVKLYTRDCPFDDNDDDDGGGKGGGYWGCVNLDHPVTFDKLAMDPNLKRSIIEDLDRFVRRKDYYRKVGKAWKRGYLLYGPPGTGKSSLIAAIANYLRFDVYDLELTSVYSNSELRRILLCTNNKSILVIEDIDCSGQMHDRERDTESAHEDSSNTRLTLSGLLNFIDGLWSTCGDERIIIFTTNHKEKLDPALLRPGRMDMHIHMGYCTPEGFDVLASNYLGINDHHRLFPEIKRLIREVEISPAEIAEHLMRSEDVDLALEGVVDLLKQKEEEKKKNEMPNDQKMSYVEEHISDEGVDQGKKRKFGRFVRDLTKFRRRSSSGIGKRKML</sequence>
<keyword evidence="3" id="KW-0378">Hydrolase</keyword>
<dbReference type="GO" id="GO:0016887">
    <property type="term" value="F:ATP hydrolysis activity"/>
    <property type="evidence" value="ECO:0007669"/>
    <property type="project" value="InterPro"/>
</dbReference>
<evidence type="ECO:0000256" key="1">
    <source>
        <dbReference type="ARBA" id="ARBA00001946"/>
    </source>
</evidence>
<reference evidence="8" key="2">
    <citation type="journal article" date="2024" name="Plant">
        <title>Genomic evolution and insights into agronomic trait innovations of Sesamum species.</title>
        <authorList>
            <person name="Miao H."/>
            <person name="Wang L."/>
            <person name="Qu L."/>
            <person name="Liu H."/>
            <person name="Sun Y."/>
            <person name="Le M."/>
            <person name="Wang Q."/>
            <person name="Wei S."/>
            <person name="Zheng Y."/>
            <person name="Lin W."/>
            <person name="Duan Y."/>
            <person name="Cao H."/>
            <person name="Xiong S."/>
            <person name="Wang X."/>
            <person name="Wei L."/>
            <person name="Li C."/>
            <person name="Ma Q."/>
            <person name="Ju M."/>
            <person name="Zhao R."/>
            <person name="Li G."/>
            <person name="Mu C."/>
            <person name="Tian Q."/>
            <person name="Mei H."/>
            <person name="Zhang T."/>
            <person name="Gao T."/>
            <person name="Zhang H."/>
        </authorList>
    </citation>
    <scope>NUCLEOTIDE SEQUENCE</scope>
    <source>
        <strain evidence="8">G02</strain>
    </source>
</reference>
<protein>
    <submittedName>
        <fullName evidence="8">AAA-ATPase</fullName>
    </submittedName>
</protein>
<proteinExistence type="inferred from homology"/>
<evidence type="ECO:0000256" key="3">
    <source>
        <dbReference type="ARBA" id="ARBA00022801"/>
    </source>
</evidence>
<keyword evidence="6" id="KW-0067">ATP-binding</keyword>
<dbReference type="InterPro" id="IPR003959">
    <property type="entry name" value="ATPase_AAA_core"/>
</dbReference>
<dbReference type="InterPro" id="IPR025753">
    <property type="entry name" value="AAA_N_dom"/>
</dbReference>
<dbReference type="InterPro" id="IPR058017">
    <property type="entry name" value="At3g28540-like_C"/>
</dbReference>
<comment type="similarity">
    <text evidence="2">Belongs to the AAA ATPase family. BCS1 subfamily.</text>
</comment>
<dbReference type="Pfam" id="PF25568">
    <property type="entry name" value="AAA_lid_At3g28540"/>
    <property type="match status" value="1"/>
</dbReference>
<dbReference type="InterPro" id="IPR027417">
    <property type="entry name" value="P-loop_NTPase"/>
</dbReference>
<dbReference type="InterPro" id="IPR050747">
    <property type="entry name" value="Mitochondrial_chaperone_BCS1"/>
</dbReference>
<dbReference type="SMART" id="SM00382">
    <property type="entry name" value="AAA"/>
    <property type="match status" value="1"/>
</dbReference>
<feature type="domain" description="AAA+ ATPase" evidence="7">
    <location>
        <begin position="258"/>
        <end position="396"/>
    </location>
</feature>
<dbReference type="PANTHER" id="PTHR23070">
    <property type="entry name" value="BCS1 AAA-TYPE ATPASE"/>
    <property type="match status" value="1"/>
</dbReference>
<comment type="cofactor">
    <cofactor evidence="1">
        <name>Mg(2+)</name>
        <dbReference type="ChEBI" id="CHEBI:18420"/>
    </cofactor>
</comment>
<reference evidence="8" key="1">
    <citation type="submission" date="2020-06" db="EMBL/GenBank/DDBJ databases">
        <authorList>
            <person name="Li T."/>
            <person name="Hu X."/>
            <person name="Zhang T."/>
            <person name="Song X."/>
            <person name="Zhang H."/>
            <person name="Dai N."/>
            <person name="Sheng W."/>
            <person name="Hou X."/>
            <person name="Wei L."/>
        </authorList>
    </citation>
    <scope>NUCLEOTIDE SEQUENCE</scope>
    <source>
        <strain evidence="8">G02</strain>
        <tissue evidence="8">Leaf</tissue>
    </source>
</reference>
<evidence type="ECO:0000259" key="7">
    <source>
        <dbReference type="SMART" id="SM00382"/>
    </source>
</evidence>
<evidence type="ECO:0000256" key="4">
    <source>
        <dbReference type="ARBA" id="ARBA00022842"/>
    </source>
</evidence>
<gene>
    <name evidence="8" type="ORF">Sradi_3227900</name>
</gene>
<evidence type="ECO:0000256" key="2">
    <source>
        <dbReference type="ARBA" id="ARBA00007448"/>
    </source>
</evidence>
<dbReference type="Gene3D" id="6.10.280.40">
    <property type="match status" value="1"/>
</dbReference>
<comment type="catalytic activity">
    <reaction evidence="5">
        <text>ATP + H2O = ADP + phosphate + H(+)</text>
        <dbReference type="Rhea" id="RHEA:13065"/>
        <dbReference type="ChEBI" id="CHEBI:15377"/>
        <dbReference type="ChEBI" id="CHEBI:15378"/>
        <dbReference type="ChEBI" id="CHEBI:30616"/>
        <dbReference type="ChEBI" id="CHEBI:43474"/>
        <dbReference type="ChEBI" id="CHEBI:456216"/>
    </reaction>
</comment>